<name>A0A371I4Q5_MUCPR</name>
<sequence>MAQMSSHNEEILNFKTAKKAWTSLRKSSNIVKDKKDKCEIFSNINYKARECFSNVGLATSLVMWRKFEKTKQINNHNKPKFLNKNKIRNIYLLSHAIQQARIKRCDLQTMSAQSYFSKVTISNGRQSGCFETPLDTKYINQSILNVEWKKIVHVFSSVVDGSSLWHKTLSHFNYSTLKQMSLNSLVQNLPSNKDDVDVCDVCQFRKHIILSFPIVVSCRAIEKSQLIPISVCDLMSTISLNENYFIDLGVFSKAKIMCSLQFRSSSLWLKMSLC</sequence>
<evidence type="ECO:0000313" key="2">
    <source>
        <dbReference type="EMBL" id="RDY10032.1"/>
    </source>
</evidence>
<feature type="domain" description="GAG-pre-integrase" evidence="1">
    <location>
        <begin position="152"/>
        <end position="207"/>
    </location>
</feature>
<comment type="caution">
    <text evidence="2">The sequence shown here is derived from an EMBL/GenBank/DDBJ whole genome shotgun (WGS) entry which is preliminary data.</text>
</comment>
<reference evidence="2" key="1">
    <citation type="submission" date="2018-05" db="EMBL/GenBank/DDBJ databases">
        <title>Draft genome of Mucuna pruriens seed.</title>
        <authorList>
            <person name="Nnadi N.E."/>
            <person name="Vos R."/>
            <person name="Hasami M.H."/>
            <person name="Devisetty U.K."/>
            <person name="Aguiy J.C."/>
        </authorList>
    </citation>
    <scope>NUCLEOTIDE SEQUENCE [LARGE SCALE GENOMIC DNA]</scope>
    <source>
        <strain evidence="2">JCA_2017</strain>
    </source>
</reference>
<evidence type="ECO:0000313" key="3">
    <source>
        <dbReference type="Proteomes" id="UP000257109"/>
    </source>
</evidence>
<dbReference type="EMBL" id="QJKJ01000928">
    <property type="protein sequence ID" value="RDY10032.1"/>
    <property type="molecule type" value="Genomic_DNA"/>
</dbReference>
<keyword evidence="3" id="KW-1185">Reference proteome</keyword>
<dbReference type="Pfam" id="PF13976">
    <property type="entry name" value="gag_pre-integrs"/>
    <property type="match status" value="1"/>
</dbReference>
<organism evidence="2 3">
    <name type="scientific">Mucuna pruriens</name>
    <name type="common">Velvet bean</name>
    <name type="synonym">Dolichos pruriens</name>
    <dbReference type="NCBI Taxonomy" id="157652"/>
    <lineage>
        <taxon>Eukaryota</taxon>
        <taxon>Viridiplantae</taxon>
        <taxon>Streptophyta</taxon>
        <taxon>Embryophyta</taxon>
        <taxon>Tracheophyta</taxon>
        <taxon>Spermatophyta</taxon>
        <taxon>Magnoliopsida</taxon>
        <taxon>eudicotyledons</taxon>
        <taxon>Gunneridae</taxon>
        <taxon>Pentapetalae</taxon>
        <taxon>rosids</taxon>
        <taxon>fabids</taxon>
        <taxon>Fabales</taxon>
        <taxon>Fabaceae</taxon>
        <taxon>Papilionoideae</taxon>
        <taxon>50 kb inversion clade</taxon>
        <taxon>NPAAA clade</taxon>
        <taxon>indigoferoid/millettioid clade</taxon>
        <taxon>Phaseoleae</taxon>
        <taxon>Mucuna</taxon>
    </lineage>
</organism>
<gene>
    <name evidence="2" type="ORF">CR513_05511</name>
</gene>
<accession>A0A371I4Q5</accession>
<feature type="non-terminal residue" evidence="2">
    <location>
        <position position="1"/>
    </location>
</feature>
<dbReference type="AlphaFoldDB" id="A0A371I4Q5"/>
<proteinExistence type="predicted"/>
<dbReference type="InterPro" id="IPR025724">
    <property type="entry name" value="GAG-pre-integrase_dom"/>
</dbReference>
<evidence type="ECO:0000259" key="1">
    <source>
        <dbReference type="Pfam" id="PF13976"/>
    </source>
</evidence>
<dbReference type="Proteomes" id="UP000257109">
    <property type="component" value="Unassembled WGS sequence"/>
</dbReference>
<protein>
    <recommendedName>
        <fullName evidence="1">GAG-pre-integrase domain-containing protein</fullName>
    </recommendedName>
</protein>